<dbReference type="Proteomes" id="UP000307968">
    <property type="component" value="Chromosome"/>
</dbReference>
<evidence type="ECO:0000313" key="2">
    <source>
        <dbReference type="Proteomes" id="UP000307968"/>
    </source>
</evidence>
<dbReference type="EMBL" id="LR590463">
    <property type="protein sequence ID" value="VTP61949.1"/>
    <property type="molecule type" value="Genomic_DNA"/>
</dbReference>
<name>A0A4U9HIJ5_SERRU</name>
<reference evidence="1 2" key="1">
    <citation type="submission" date="2019-05" db="EMBL/GenBank/DDBJ databases">
        <authorList>
            <consortium name="Pathogen Informatics"/>
        </authorList>
    </citation>
    <scope>NUCLEOTIDE SEQUENCE [LARGE SCALE GENOMIC DNA]</scope>
    <source>
        <strain evidence="1 2">NCTC12971</strain>
    </source>
</reference>
<protein>
    <submittedName>
        <fullName evidence="1">Uncharacterized protein</fullName>
    </submittedName>
</protein>
<dbReference type="AlphaFoldDB" id="A0A4U9HIJ5"/>
<sequence>MVLQTQVDNIHQLIDIAEGHAFLRRQLQLPADALFGEEFRPAALPGIGLRRGGQMVVKVEAELRLFAPAVQMRQLLSQAVGAVRIQRFEFQMLQQ</sequence>
<proteinExistence type="predicted"/>
<gene>
    <name evidence="1" type="ORF">NCTC12971_02387</name>
</gene>
<evidence type="ECO:0000313" key="1">
    <source>
        <dbReference type="EMBL" id="VTP61949.1"/>
    </source>
</evidence>
<organism evidence="1 2">
    <name type="scientific">Serratia rubidaea</name>
    <name type="common">Serratia marinorubra</name>
    <dbReference type="NCBI Taxonomy" id="61652"/>
    <lineage>
        <taxon>Bacteria</taxon>
        <taxon>Pseudomonadati</taxon>
        <taxon>Pseudomonadota</taxon>
        <taxon>Gammaproteobacteria</taxon>
        <taxon>Enterobacterales</taxon>
        <taxon>Yersiniaceae</taxon>
        <taxon>Serratia</taxon>
    </lineage>
</organism>
<accession>A0A4U9HIJ5</accession>